<name>A0A1E5XWW0_9HYPH</name>
<comment type="similarity">
    <text evidence="1">Belongs to the SMP-30/CGR1 family.</text>
</comment>
<dbReference type="Pfam" id="PF08450">
    <property type="entry name" value="SGL"/>
    <property type="match status" value="1"/>
</dbReference>
<dbReference type="InterPro" id="IPR013658">
    <property type="entry name" value="SGL"/>
</dbReference>
<dbReference type="Gene3D" id="2.120.10.30">
    <property type="entry name" value="TolB, C-terminal domain"/>
    <property type="match status" value="1"/>
</dbReference>
<organism evidence="5 6">
    <name type="scientific">Devosia insulae DS-56</name>
    <dbReference type="NCBI Taxonomy" id="1116389"/>
    <lineage>
        <taxon>Bacteria</taxon>
        <taxon>Pseudomonadati</taxon>
        <taxon>Pseudomonadota</taxon>
        <taxon>Alphaproteobacteria</taxon>
        <taxon>Hyphomicrobiales</taxon>
        <taxon>Devosiaceae</taxon>
        <taxon>Devosia</taxon>
    </lineage>
</organism>
<dbReference type="GO" id="GO:0004341">
    <property type="term" value="F:gluconolactonase activity"/>
    <property type="evidence" value="ECO:0007669"/>
    <property type="project" value="TreeGrafter"/>
</dbReference>
<accession>A0A1E5XWW0</accession>
<dbReference type="AlphaFoldDB" id="A0A1E5XWW0"/>
<evidence type="ECO:0000256" key="1">
    <source>
        <dbReference type="ARBA" id="ARBA00008853"/>
    </source>
</evidence>
<protein>
    <recommendedName>
        <fullName evidence="4">SMP-30/Gluconolactonase/LRE-like region domain-containing protein</fullName>
    </recommendedName>
</protein>
<dbReference type="EMBL" id="LAJE02000036">
    <property type="protein sequence ID" value="OEO33073.1"/>
    <property type="molecule type" value="Genomic_DNA"/>
</dbReference>
<comment type="caution">
    <text evidence="5">The sequence shown here is derived from an EMBL/GenBank/DDBJ whole genome shotgun (WGS) entry which is preliminary data.</text>
</comment>
<evidence type="ECO:0000256" key="3">
    <source>
        <dbReference type="PIRSR" id="PIRSR605511-2"/>
    </source>
</evidence>
<dbReference type="InterPro" id="IPR011042">
    <property type="entry name" value="6-blade_b-propeller_TolB-like"/>
</dbReference>
<proteinExistence type="inferred from homology"/>
<evidence type="ECO:0000259" key="4">
    <source>
        <dbReference type="Pfam" id="PF08450"/>
    </source>
</evidence>
<feature type="binding site" evidence="3">
    <location>
        <position position="96"/>
    </location>
    <ligand>
        <name>substrate</name>
    </ligand>
</feature>
<gene>
    <name evidence="5" type="ORF">VW23_008380</name>
</gene>
<dbReference type="SUPFAM" id="SSF63829">
    <property type="entry name" value="Calcium-dependent phosphotriesterase"/>
    <property type="match status" value="1"/>
</dbReference>
<feature type="active site" description="Proton donor/acceptor" evidence="2">
    <location>
        <position position="195"/>
    </location>
</feature>
<comment type="cofactor">
    <cofactor evidence="3">
        <name>Zn(2+)</name>
        <dbReference type="ChEBI" id="CHEBI:29105"/>
    </cofactor>
    <text evidence="3">Binds 1 divalent metal cation per subunit.</text>
</comment>
<dbReference type="PANTHER" id="PTHR10907:SF47">
    <property type="entry name" value="REGUCALCIN"/>
    <property type="match status" value="1"/>
</dbReference>
<dbReference type="GO" id="GO:0005509">
    <property type="term" value="F:calcium ion binding"/>
    <property type="evidence" value="ECO:0007669"/>
    <property type="project" value="TreeGrafter"/>
</dbReference>
<dbReference type="Proteomes" id="UP000095463">
    <property type="component" value="Unassembled WGS sequence"/>
</dbReference>
<evidence type="ECO:0000313" key="6">
    <source>
        <dbReference type="Proteomes" id="UP000095463"/>
    </source>
</evidence>
<dbReference type="InterPro" id="IPR005511">
    <property type="entry name" value="SMP-30"/>
</dbReference>
<dbReference type="PANTHER" id="PTHR10907">
    <property type="entry name" value="REGUCALCIN"/>
    <property type="match status" value="1"/>
</dbReference>
<feature type="binding site" evidence="3">
    <location>
        <position position="145"/>
    </location>
    <ligand>
        <name>a divalent metal cation</name>
        <dbReference type="ChEBI" id="CHEBI:60240"/>
    </ligand>
</feature>
<evidence type="ECO:0000313" key="5">
    <source>
        <dbReference type="EMBL" id="OEO33073.1"/>
    </source>
</evidence>
<sequence length="288" mass="31141">MTTVVADRCDIGESPVWDERTGLLYWVDITPGTIHRIDPATGVRQRWEFGEPVGALGLCRSEKLVVALRSTVILFDPRDGSRQQLATVTHKKSEMRLNDGKVGPDGAFWVGSMDASGEANPVGVLYRVAADGGVSVITENFRISNGLAWDPAGTRMYHSDSRGIRVDIYDFDPVSGTASNRRRWLELDEATGRPDGGACDIDGNYWSGGASASRLNCFSPEGKLLRWVDLPNFRPTMPCFGGPDLSTLYVPSLSAGVPAEDLAKWPLCGAMVSFASGTRGVPVGRFAD</sequence>
<dbReference type="PRINTS" id="PR01790">
    <property type="entry name" value="SMP30FAMILY"/>
</dbReference>
<evidence type="ECO:0000256" key="2">
    <source>
        <dbReference type="PIRSR" id="PIRSR605511-1"/>
    </source>
</evidence>
<keyword evidence="3" id="KW-0862">Zinc</keyword>
<feature type="binding site" evidence="3">
    <location>
        <position position="195"/>
    </location>
    <ligand>
        <name>a divalent metal cation</name>
        <dbReference type="ChEBI" id="CHEBI:60240"/>
    </ligand>
</feature>
<keyword evidence="6" id="KW-1185">Reference proteome</keyword>
<reference evidence="5 6" key="1">
    <citation type="journal article" date="2015" name="Genome Announc.">
        <title>Genome Assemblies of Three Soil-Associated Devosia species: D. insulae, D. limi, and D. soli.</title>
        <authorList>
            <person name="Hassan Y.I."/>
            <person name="Lepp D."/>
            <person name="Zhou T."/>
        </authorList>
    </citation>
    <scope>NUCLEOTIDE SEQUENCE [LARGE SCALE GENOMIC DNA]</scope>
    <source>
        <strain evidence="5 6">DS-56</strain>
    </source>
</reference>
<dbReference type="GO" id="GO:0019853">
    <property type="term" value="P:L-ascorbic acid biosynthetic process"/>
    <property type="evidence" value="ECO:0007669"/>
    <property type="project" value="TreeGrafter"/>
</dbReference>
<feature type="binding site" evidence="3">
    <location>
        <position position="98"/>
    </location>
    <ligand>
        <name>substrate</name>
    </ligand>
</feature>
<feature type="domain" description="SMP-30/Gluconolactonase/LRE-like region" evidence="4">
    <location>
        <begin position="11"/>
        <end position="252"/>
    </location>
</feature>
<keyword evidence="3" id="KW-0479">Metal-binding</keyword>
<feature type="binding site" evidence="3">
    <location>
        <position position="13"/>
    </location>
    <ligand>
        <name>a divalent metal cation</name>
        <dbReference type="ChEBI" id="CHEBI:60240"/>
    </ligand>
</feature>